<evidence type="ECO:0000256" key="1">
    <source>
        <dbReference type="SAM" id="MobiDB-lite"/>
    </source>
</evidence>
<dbReference type="Proteomes" id="UP000012160">
    <property type="component" value="Unassembled WGS sequence"/>
</dbReference>
<feature type="compositionally biased region" description="Basic and acidic residues" evidence="1">
    <location>
        <begin position="155"/>
        <end position="170"/>
    </location>
</feature>
<proteinExistence type="predicted"/>
<feature type="compositionally biased region" description="Basic and acidic residues" evidence="1">
    <location>
        <begin position="180"/>
        <end position="189"/>
    </location>
</feature>
<gene>
    <name evidence="2" type="ORF">LEP1GSC187_1049</name>
</gene>
<evidence type="ECO:0000313" key="3">
    <source>
        <dbReference type="Proteomes" id="UP000012160"/>
    </source>
</evidence>
<sequence>MRILEPEKRYSLNVKFEGENYSFLAEIADPSTELDIEIAVAKRLNGASLESIPNSVYGYLIAIETLNHVIKEIPVNLQIRFNSFEKIRDKEFVVRLFNEYKKKENWFLAELKKNRDTRRGDFRREKHSRLHPDKRVSDTSTRSNESRKSFSRAETISDRSDVEDRHRNVSETHTPPFGKETSRENEPERIPGTYQPANGEYSRGRGRVLERTDSGAGRI</sequence>
<feature type="compositionally biased region" description="Basic and acidic residues" evidence="1">
    <location>
        <begin position="119"/>
        <end position="137"/>
    </location>
</feature>
<dbReference type="RefSeq" id="WP_004478236.1">
    <property type="nucleotide sequence ID" value="NZ_AHOQ02000011.1"/>
</dbReference>
<comment type="caution">
    <text evidence="2">The sequence shown here is derived from an EMBL/GenBank/DDBJ whole genome shotgun (WGS) entry which is preliminary data.</text>
</comment>
<accession>M6UR80</accession>
<dbReference type="AlphaFoldDB" id="M6UR80"/>
<name>M6UR80_9LEPT</name>
<reference evidence="2 3" key="1">
    <citation type="submission" date="2013-01" db="EMBL/GenBank/DDBJ databases">
        <authorList>
            <person name="Harkins D.M."/>
            <person name="Durkin A.S."/>
            <person name="Brinkac L.M."/>
            <person name="Haft D.H."/>
            <person name="Selengut J.D."/>
            <person name="Sanka R."/>
            <person name="DePew J."/>
            <person name="Purushe J."/>
            <person name="Matthias M.A."/>
            <person name="Vinetz J.M."/>
            <person name="Sutton G.G."/>
            <person name="Nierman W.C."/>
            <person name="Fouts D.E."/>
        </authorList>
    </citation>
    <scope>NUCLEOTIDE SEQUENCE [LARGE SCALE GENOMIC DNA]</scope>
    <source>
        <strain evidence="2 3">ZUN179</strain>
    </source>
</reference>
<dbReference type="EMBL" id="AHOQ02000011">
    <property type="protein sequence ID" value="EMO47090.1"/>
    <property type="molecule type" value="Genomic_DNA"/>
</dbReference>
<organism evidence="2 3">
    <name type="scientific">Leptospira santarosai str. ZUN179</name>
    <dbReference type="NCBI Taxonomy" id="1049985"/>
    <lineage>
        <taxon>Bacteria</taxon>
        <taxon>Pseudomonadati</taxon>
        <taxon>Spirochaetota</taxon>
        <taxon>Spirochaetia</taxon>
        <taxon>Leptospirales</taxon>
        <taxon>Leptospiraceae</taxon>
        <taxon>Leptospira</taxon>
    </lineage>
</organism>
<feature type="region of interest" description="Disordered" evidence="1">
    <location>
        <begin position="119"/>
        <end position="219"/>
    </location>
</feature>
<evidence type="ECO:0000313" key="2">
    <source>
        <dbReference type="EMBL" id="EMO47090.1"/>
    </source>
</evidence>
<protein>
    <submittedName>
        <fullName evidence="2">Uncharacterized protein</fullName>
    </submittedName>
</protein>